<protein>
    <submittedName>
        <fullName evidence="1">Uncharacterized protein</fullName>
    </submittedName>
</protein>
<dbReference type="AlphaFoldDB" id="A0AAV7W568"/>
<sequence length="196" mass="21779">MHAPPASPNTDTNDHQILHLWQPHTPTAEWANYSIKSNDKEIRATFHVVSKEADNLLGSHSAEELGLLLFMKIVRTFQVDELLGQFPELFPSLGCLKAPPIQLHIDKVVKPVAQTHPVPSPTIGGAGDGQPRKPRASSWQFRLQHRRNRERSPDFLTRATSAKASAVLVGGFPSHYEVAKTTRTLTRGTRISGFPR</sequence>
<name>A0AAV7W568_PLEWA</name>
<gene>
    <name evidence="1" type="ORF">NDU88_003148</name>
</gene>
<proteinExistence type="predicted"/>
<dbReference type="EMBL" id="JANPWB010000002">
    <property type="protein sequence ID" value="KAJ1207758.1"/>
    <property type="molecule type" value="Genomic_DNA"/>
</dbReference>
<keyword evidence="2" id="KW-1185">Reference proteome</keyword>
<dbReference type="Proteomes" id="UP001066276">
    <property type="component" value="Chromosome 1_2"/>
</dbReference>
<accession>A0AAV7W568</accession>
<organism evidence="1 2">
    <name type="scientific">Pleurodeles waltl</name>
    <name type="common">Iberian ribbed newt</name>
    <dbReference type="NCBI Taxonomy" id="8319"/>
    <lineage>
        <taxon>Eukaryota</taxon>
        <taxon>Metazoa</taxon>
        <taxon>Chordata</taxon>
        <taxon>Craniata</taxon>
        <taxon>Vertebrata</taxon>
        <taxon>Euteleostomi</taxon>
        <taxon>Amphibia</taxon>
        <taxon>Batrachia</taxon>
        <taxon>Caudata</taxon>
        <taxon>Salamandroidea</taxon>
        <taxon>Salamandridae</taxon>
        <taxon>Pleurodelinae</taxon>
        <taxon>Pleurodeles</taxon>
    </lineage>
</organism>
<comment type="caution">
    <text evidence="1">The sequence shown here is derived from an EMBL/GenBank/DDBJ whole genome shotgun (WGS) entry which is preliminary data.</text>
</comment>
<reference evidence="1" key="1">
    <citation type="journal article" date="2022" name="bioRxiv">
        <title>Sequencing and chromosome-scale assembly of the giantPleurodeles waltlgenome.</title>
        <authorList>
            <person name="Brown T."/>
            <person name="Elewa A."/>
            <person name="Iarovenko S."/>
            <person name="Subramanian E."/>
            <person name="Araus A.J."/>
            <person name="Petzold A."/>
            <person name="Susuki M."/>
            <person name="Suzuki K.-i.T."/>
            <person name="Hayashi T."/>
            <person name="Toyoda A."/>
            <person name="Oliveira C."/>
            <person name="Osipova E."/>
            <person name="Leigh N.D."/>
            <person name="Simon A."/>
            <person name="Yun M.H."/>
        </authorList>
    </citation>
    <scope>NUCLEOTIDE SEQUENCE</scope>
    <source>
        <strain evidence="1">20211129_DDA</strain>
        <tissue evidence="1">Liver</tissue>
    </source>
</reference>
<evidence type="ECO:0000313" key="1">
    <source>
        <dbReference type="EMBL" id="KAJ1207758.1"/>
    </source>
</evidence>
<evidence type="ECO:0000313" key="2">
    <source>
        <dbReference type="Proteomes" id="UP001066276"/>
    </source>
</evidence>